<dbReference type="InterPro" id="IPR009577">
    <property type="entry name" value="Sm_multidrug_ex"/>
</dbReference>
<accession>A0A133YH04</accession>
<sequence length="164" mass="18442">MFNQFFSFIKTYVPLNIAVFVIACCPFIEVKGSIPLGAIAGLRVWESTFWAYWGSMLPVPFILIGFTYFLKLLRTWPKTVDFANKLEEKIYAKRDLIDRYGYLGLFAFVALPIPGTGVWSGSLVASLLHLKYLPSLLLIVLGNALGTLFIYMLTYGVSSLLSCF</sequence>
<dbReference type="PANTHER" id="PTHR36007">
    <property type="entry name" value="TRANSPORT PROTEIN-RELATED"/>
    <property type="match status" value="1"/>
</dbReference>
<organism evidence="2 3">
    <name type="scientific">Amygdalobacter nucleatus</name>
    <dbReference type="NCBI Taxonomy" id="3029274"/>
    <lineage>
        <taxon>Bacteria</taxon>
        <taxon>Bacillati</taxon>
        <taxon>Bacillota</taxon>
        <taxon>Clostridia</taxon>
        <taxon>Eubacteriales</taxon>
        <taxon>Oscillospiraceae</taxon>
        <taxon>Amygdalobacter</taxon>
    </lineage>
</organism>
<keyword evidence="3" id="KW-1185">Reference proteome</keyword>
<dbReference type="Proteomes" id="UP000070080">
    <property type="component" value="Unassembled WGS sequence"/>
</dbReference>
<evidence type="ECO:0000256" key="1">
    <source>
        <dbReference type="SAM" id="Phobius"/>
    </source>
</evidence>
<proteinExistence type="predicted"/>
<dbReference type="RefSeq" id="WP_066712479.1">
    <property type="nucleotide sequence ID" value="NZ_JARFNM010000001.1"/>
</dbReference>
<feature type="transmembrane region" description="Helical" evidence="1">
    <location>
        <begin position="100"/>
        <end position="120"/>
    </location>
</feature>
<keyword evidence="1" id="KW-1133">Transmembrane helix</keyword>
<feature type="transmembrane region" description="Helical" evidence="1">
    <location>
        <begin position="132"/>
        <end position="153"/>
    </location>
</feature>
<evidence type="ECO:0000313" key="3">
    <source>
        <dbReference type="Proteomes" id="UP000070080"/>
    </source>
</evidence>
<evidence type="ECO:0000313" key="2">
    <source>
        <dbReference type="EMBL" id="KXB42474.1"/>
    </source>
</evidence>
<dbReference type="AlphaFoldDB" id="A0A133YH04"/>
<keyword evidence="1" id="KW-0812">Transmembrane</keyword>
<comment type="caution">
    <text evidence="2">The sequence shown here is derived from an EMBL/GenBank/DDBJ whole genome shotgun (WGS) entry which is preliminary data.</text>
</comment>
<dbReference type="EMBL" id="LSCV01000002">
    <property type="protein sequence ID" value="KXB42474.1"/>
    <property type="molecule type" value="Genomic_DNA"/>
</dbReference>
<protein>
    <submittedName>
        <fullName evidence="2">Putative small multi-drug export protein</fullName>
    </submittedName>
</protein>
<feature type="transmembrane region" description="Helical" evidence="1">
    <location>
        <begin position="12"/>
        <end position="30"/>
    </location>
</feature>
<keyword evidence="1" id="KW-0472">Membrane</keyword>
<reference evidence="3" key="1">
    <citation type="submission" date="2016-01" db="EMBL/GenBank/DDBJ databases">
        <authorList>
            <person name="Mitreva M."/>
            <person name="Pepin K.H."/>
            <person name="Mihindukulasuriya K.A."/>
            <person name="Fulton R."/>
            <person name="Fronick C."/>
            <person name="O'Laughlin M."/>
            <person name="Miner T."/>
            <person name="Herter B."/>
            <person name="Rosa B.A."/>
            <person name="Cordes M."/>
            <person name="Tomlinson C."/>
            <person name="Wollam A."/>
            <person name="Palsikar V.B."/>
            <person name="Mardis E.R."/>
            <person name="Wilson R.K."/>
        </authorList>
    </citation>
    <scope>NUCLEOTIDE SEQUENCE [LARGE SCALE GENOMIC DNA]</scope>
    <source>
        <strain evidence="3">KA00274</strain>
    </source>
</reference>
<gene>
    <name evidence="2" type="ORF">HMPREF1872_00147</name>
</gene>
<name>A0A133YH04_9FIRM</name>
<dbReference type="Pfam" id="PF06695">
    <property type="entry name" value="Sm_multidrug_ex"/>
    <property type="match status" value="1"/>
</dbReference>
<feature type="transmembrane region" description="Helical" evidence="1">
    <location>
        <begin position="50"/>
        <end position="70"/>
    </location>
</feature>
<dbReference type="OrthoDB" id="360192at2"/>
<dbReference type="PANTHER" id="PTHR36007:SF2">
    <property type="entry name" value="TRANSPORT PROTEIN-RELATED"/>
    <property type="match status" value="1"/>
</dbReference>